<comment type="caution">
    <text evidence="1">The sequence shown here is derived from an EMBL/GenBank/DDBJ whole genome shotgun (WGS) entry which is preliminary data.</text>
</comment>
<evidence type="ECO:0000313" key="1">
    <source>
        <dbReference type="EMBL" id="TGY66607.1"/>
    </source>
</evidence>
<organism evidence="1 2">
    <name type="scientific">Dubosiella muris</name>
    <dbReference type="NCBI Taxonomy" id="3038133"/>
    <lineage>
        <taxon>Bacteria</taxon>
        <taxon>Bacillati</taxon>
        <taxon>Bacillota</taxon>
        <taxon>Erysipelotrichia</taxon>
        <taxon>Erysipelotrichales</taxon>
        <taxon>Erysipelotrichaceae</taxon>
        <taxon>Dubosiella</taxon>
    </lineage>
</organism>
<accession>A0AC61R8R4</accession>
<proteinExistence type="predicted"/>
<dbReference type="EMBL" id="SRYG01000005">
    <property type="protein sequence ID" value="TGY66607.1"/>
    <property type="molecule type" value="Genomic_DNA"/>
</dbReference>
<gene>
    <name evidence="1" type="ORF">E5336_03505</name>
</gene>
<keyword evidence="2" id="KW-1185">Reference proteome</keyword>
<dbReference type="Proteomes" id="UP000308836">
    <property type="component" value="Unassembled WGS sequence"/>
</dbReference>
<name>A0AC61R8R4_9FIRM</name>
<sequence length="307" mass="36358">MSVNENRLIEINGVFQYVAIMAQKKGLPLLVYVHGGPGEAALPLLMHYQKELAQHFTFVVWEQRGAGKSFYEFGVNEKVVIDDYVEDLRALTAYLTGRFHQDKVYLLAHDFGTIIGLRYIQKYPETVRKYIGCSQVVNMEKAMRLRLRYAIENSPRNVANRLLKIDPTFSGERWMKDLERLDKQITRLKGCLYDQKNKFSLQHIYLRCPAYTMFDYQRYRKGIEQSVRKLWPEIMQVDFESTTRFDVPVVFVEGRHDKRLSSALAKTYYDKITSAKQWFWFEESSHYPQWCEPQAFNELMIRLLEQE</sequence>
<reference evidence="1" key="1">
    <citation type="submission" date="2019-04" db="EMBL/GenBank/DDBJ databases">
        <title>Microbes associate with the intestines of laboratory mice.</title>
        <authorList>
            <person name="Navarre W."/>
            <person name="Wong E."/>
            <person name="Huang K."/>
            <person name="Tropini C."/>
            <person name="Ng K."/>
            <person name="Yu B."/>
        </authorList>
    </citation>
    <scope>NUCLEOTIDE SEQUENCE</scope>
    <source>
        <strain evidence="1">NM09_H32</strain>
    </source>
</reference>
<evidence type="ECO:0000313" key="2">
    <source>
        <dbReference type="Proteomes" id="UP000308836"/>
    </source>
</evidence>
<protein>
    <submittedName>
        <fullName evidence="1">Alpha/beta hydrolase</fullName>
    </submittedName>
</protein>
<keyword evidence="1" id="KW-0378">Hydrolase</keyword>